<dbReference type="PANTHER" id="PTHR37957:SF1">
    <property type="entry name" value="PHYTASE-LIKE DOMAIN-CONTAINING PROTEIN"/>
    <property type="match status" value="1"/>
</dbReference>
<dbReference type="InterPro" id="IPR027372">
    <property type="entry name" value="Phytase-like_dom"/>
</dbReference>
<proteinExistence type="predicted"/>
<protein>
    <recommendedName>
        <fullName evidence="2">Phytase-like domain-containing protein</fullName>
    </recommendedName>
</protein>
<evidence type="ECO:0000259" key="2">
    <source>
        <dbReference type="Pfam" id="PF13449"/>
    </source>
</evidence>
<evidence type="ECO:0000313" key="3">
    <source>
        <dbReference type="EMBL" id="CEJ57047.1"/>
    </source>
</evidence>
<gene>
    <name evidence="3" type="ORF">PMG11_05755</name>
</gene>
<evidence type="ECO:0000256" key="1">
    <source>
        <dbReference type="SAM" id="SignalP"/>
    </source>
</evidence>
<reference evidence="4" key="1">
    <citation type="journal article" date="2015" name="Genome Announc.">
        <title>Draft genome sequence of the fungus Penicillium brasilianum MG11.</title>
        <authorList>
            <person name="Horn F."/>
            <person name="Linde J."/>
            <person name="Mattern D.J."/>
            <person name="Walther G."/>
            <person name="Guthke R."/>
            <person name="Brakhage A.A."/>
            <person name="Valiante V."/>
        </authorList>
    </citation>
    <scope>NUCLEOTIDE SEQUENCE [LARGE SCALE GENOMIC DNA]</scope>
    <source>
        <strain evidence="4">MG11</strain>
    </source>
</reference>
<dbReference type="AlphaFoldDB" id="A0A0F7TQ08"/>
<dbReference type="Proteomes" id="UP000042958">
    <property type="component" value="Unassembled WGS sequence"/>
</dbReference>
<dbReference type="OrthoDB" id="425936at2759"/>
<feature type="domain" description="Phytase-like" evidence="2">
    <location>
        <begin position="77"/>
        <end position="370"/>
    </location>
</feature>
<organism evidence="3 4">
    <name type="scientific">Penicillium brasilianum</name>
    <dbReference type="NCBI Taxonomy" id="104259"/>
    <lineage>
        <taxon>Eukaryota</taxon>
        <taxon>Fungi</taxon>
        <taxon>Dikarya</taxon>
        <taxon>Ascomycota</taxon>
        <taxon>Pezizomycotina</taxon>
        <taxon>Eurotiomycetes</taxon>
        <taxon>Eurotiomycetidae</taxon>
        <taxon>Eurotiales</taxon>
        <taxon>Aspergillaceae</taxon>
        <taxon>Penicillium</taxon>
    </lineage>
</organism>
<sequence>MKSTLAIALLAAVARAANNVVNQTTCSGTTYKYTGLAGYGFIPSNATDKYGDTIGGIGSSVAIDQSSWRKSDADVYSGTIYTIPDRGWNTNGTLNFQSRIHKFAITLKLAPHASATNPSDPNLHLKYLDTVLLTGPDGNPTTGLDADATGNASFPGFPPLPAATYTGDGFGGAGKGGKRISIDAEGLALAKDGGFWVSDEYGPYVYKFSASGRMEVAIQPPQAYLPRRNNTLSFSANSPPLYDPAEVPIPEDTDSGRDNNQGFEGLTVSPDGKTLYTLIQSSLDQEGGPKKQYRAPARLLAYDISGKTPRYIHEWVVILPKYYDYTSDDTSKANKVASQSEIHQLPNGDFLILSRDSGFGHGQDQSRSVYRQADIFSVLKNQSITDFKGQSDYDTATGAIASSKGVLKDGITPAEYCSFLDFNVNSELAKFRLHNGGSQDQYLLNEKWESLALVPVNPSKNGNHHKRGEQEYFLFSLSDNDFITQDGHMNFGKFSYKDASGYDLDNQALVFKVKF</sequence>
<dbReference type="Pfam" id="PF13449">
    <property type="entry name" value="Phytase-like"/>
    <property type="match status" value="1"/>
</dbReference>
<dbReference type="SUPFAM" id="SSF63829">
    <property type="entry name" value="Calcium-dependent phosphotriesterase"/>
    <property type="match status" value="1"/>
</dbReference>
<dbReference type="EMBL" id="CDHK01000005">
    <property type="protein sequence ID" value="CEJ57047.1"/>
    <property type="molecule type" value="Genomic_DNA"/>
</dbReference>
<dbReference type="PANTHER" id="PTHR37957">
    <property type="entry name" value="BLR7070 PROTEIN"/>
    <property type="match status" value="1"/>
</dbReference>
<feature type="signal peptide" evidence="1">
    <location>
        <begin position="1"/>
        <end position="16"/>
    </location>
</feature>
<name>A0A0F7TQ08_PENBI</name>
<dbReference type="STRING" id="104259.A0A0F7TQ08"/>
<evidence type="ECO:0000313" key="4">
    <source>
        <dbReference type="Proteomes" id="UP000042958"/>
    </source>
</evidence>
<accession>A0A0F7TQ08</accession>
<feature type="chain" id="PRO_5002522517" description="Phytase-like domain-containing protein" evidence="1">
    <location>
        <begin position="17"/>
        <end position="515"/>
    </location>
</feature>
<keyword evidence="4" id="KW-1185">Reference proteome</keyword>
<keyword evidence="1" id="KW-0732">Signal</keyword>